<comment type="caution">
    <text evidence="2">The sequence shown here is derived from an EMBL/GenBank/DDBJ whole genome shotgun (WGS) entry which is preliminary data.</text>
</comment>
<dbReference type="InterPro" id="IPR051049">
    <property type="entry name" value="Dienelactone_hydrolase-like"/>
</dbReference>
<keyword evidence="3" id="KW-1185">Reference proteome</keyword>
<dbReference type="SUPFAM" id="SSF53474">
    <property type="entry name" value="alpha/beta-Hydrolases"/>
    <property type="match status" value="1"/>
</dbReference>
<dbReference type="InterPro" id="IPR002925">
    <property type="entry name" value="Dienelactn_hydro"/>
</dbReference>
<dbReference type="InterPro" id="IPR029058">
    <property type="entry name" value="AB_hydrolase_fold"/>
</dbReference>
<protein>
    <submittedName>
        <fullName evidence="2">Dienelactone hydrolase family protein</fullName>
    </submittedName>
</protein>
<evidence type="ECO:0000313" key="3">
    <source>
        <dbReference type="Proteomes" id="UP000273807"/>
    </source>
</evidence>
<organism evidence="2 3">
    <name type="scientific">Arthrobacter oryzae</name>
    <dbReference type="NCBI Taxonomy" id="409290"/>
    <lineage>
        <taxon>Bacteria</taxon>
        <taxon>Bacillati</taxon>
        <taxon>Actinomycetota</taxon>
        <taxon>Actinomycetes</taxon>
        <taxon>Micrococcales</taxon>
        <taxon>Micrococcaceae</taxon>
        <taxon>Arthrobacter</taxon>
    </lineage>
</organism>
<name>A0A3N0C4R0_9MICC</name>
<proteinExistence type="predicted"/>
<accession>A0A3N0C4R0</accession>
<evidence type="ECO:0000313" key="2">
    <source>
        <dbReference type="EMBL" id="RNL57483.1"/>
    </source>
</evidence>
<dbReference type="Proteomes" id="UP000273807">
    <property type="component" value="Unassembled WGS sequence"/>
</dbReference>
<dbReference type="EMBL" id="RBED01000074">
    <property type="protein sequence ID" value="RNL57483.1"/>
    <property type="molecule type" value="Genomic_DNA"/>
</dbReference>
<evidence type="ECO:0000259" key="1">
    <source>
        <dbReference type="Pfam" id="PF01738"/>
    </source>
</evidence>
<dbReference type="PANTHER" id="PTHR46623:SF6">
    <property type="entry name" value="ALPHA_BETA-HYDROLASES SUPERFAMILY PROTEIN"/>
    <property type="match status" value="1"/>
</dbReference>
<dbReference type="RefSeq" id="WP_123254729.1">
    <property type="nucleotide sequence ID" value="NZ_RBED01000074.1"/>
</dbReference>
<dbReference type="Gene3D" id="3.40.50.1820">
    <property type="entry name" value="alpha/beta hydrolase"/>
    <property type="match status" value="1"/>
</dbReference>
<dbReference type="AlphaFoldDB" id="A0A3N0C4R0"/>
<dbReference type="PANTHER" id="PTHR46623">
    <property type="entry name" value="CARBOXYMETHYLENEBUTENOLIDASE-RELATED"/>
    <property type="match status" value="1"/>
</dbReference>
<keyword evidence="2" id="KW-0378">Hydrolase</keyword>
<dbReference type="OrthoDB" id="3208682at2"/>
<gene>
    <name evidence="2" type="ORF">D7003_06455</name>
</gene>
<reference evidence="2 3" key="1">
    <citation type="submission" date="2018-10" db="EMBL/GenBank/DDBJ databases">
        <title>Genome sequencing of Arthrobacter oryzae TNB02.</title>
        <authorList>
            <person name="Cho Y.-J."/>
            <person name="Cho A."/>
            <person name="Kim O.-S."/>
        </authorList>
    </citation>
    <scope>NUCLEOTIDE SEQUENCE [LARGE SCALE GENOMIC DNA]</scope>
    <source>
        <strain evidence="2 3">TNB02</strain>
    </source>
</reference>
<dbReference type="Pfam" id="PF01738">
    <property type="entry name" value="DLH"/>
    <property type="match status" value="1"/>
</dbReference>
<sequence length="258" mass="26578">MARANPGRAGAGFSNIDLGAASTAAGGSPALRGYLARPAGDGPFPAVLMIHEAFGLDENTVRHADRLAASGYVTLAVDLYSDGGARRCLVATMRSLAAGAGRAFTDLAAARAWLLESGQTTGKIGVIGFCMGGGFALLIAHDGFDAAAVNYGKIPKDPGVLAGSCPIVANFGGRDRTLPEAADKLAAALDGLGVEHDIQEFAAAGHAFLNEVPVGPRLLRPLYRVMGIGPDPQSAPEAWQRIDDHFARHLKDPPSAGR</sequence>
<dbReference type="GO" id="GO:0016787">
    <property type="term" value="F:hydrolase activity"/>
    <property type="evidence" value="ECO:0007669"/>
    <property type="project" value="UniProtKB-KW"/>
</dbReference>
<feature type="domain" description="Dienelactone hydrolase" evidence="1">
    <location>
        <begin position="31"/>
        <end position="249"/>
    </location>
</feature>